<sequence>GTQRRQGGRRAPRDQHPARVPAAPRGVGAGLVRADDGAVRGQRHRGGPAVAPGQRSRVAHRRVRDAALGDAHAQRPRVGQGPGRRAHPRDQPAGGPGAARGDRPPRARGEHHPARLRRPAGRRRHAHRGHHRCLRGPRRRGDLAARPQAPRRPAAAVVLDRRGVGGGRRRPGAPRPALRGGLPRRGGHERRRHRHRHARRGAGNRRGRHLHPRHPRRDARQRARRLRAPHRAAGRRARRALSRGAAV</sequence>
<name>A0A6J4IKB2_9PSEU</name>
<gene>
    <name evidence="2" type="ORF">AVDCRST_MAG54-2063</name>
</gene>
<dbReference type="AlphaFoldDB" id="A0A6J4IKB2"/>
<feature type="compositionally biased region" description="Basic residues" evidence="1">
    <location>
        <begin position="185"/>
        <end position="241"/>
    </location>
</feature>
<dbReference type="EMBL" id="CADCTH010000275">
    <property type="protein sequence ID" value="CAA9252326.1"/>
    <property type="molecule type" value="Genomic_DNA"/>
</dbReference>
<feature type="compositionally biased region" description="Basic and acidic residues" evidence="1">
    <location>
        <begin position="100"/>
        <end position="113"/>
    </location>
</feature>
<reference evidence="2" key="1">
    <citation type="submission" date="2020-02" db="EMBL/GenBank/DDBJ databases">
        <authorList>
            <person name="Meier V. D."/>
        </authorList>
    </citation>
    <scope>NUCLEOTIDE SEQUENCE</scope>
    <source>
        <strain evidence="2">AVDCRST_MAG54</strain>
    </source>
</reference>
<feature type="non-terminal residue" evidence="2">
    <location>
        <position position="247"/>
    </location>
</feature>
<keyword evidence="2" id="KW-0808">Transferase</keyword>
<accession>A0A6J4IKB2</accession>
<organism evidence="2">
    <name type="scientific">uncultured Actinomycetospora sp</name>
    <dbReference type="NCBI Taxonomy" id="1135996"/>
    <lineage>
        <taxon>Bacteria</taxon>
        <taxon>Bacillati</taxon>
        <taxon>Actinomycetota</taxon>
        <taxon>Actinomycetes</taxon>
        <taxon>Pseudonocardiales</taxon>
        <taxon>Pseudonocardiaceae</taxon>
        <taxon>Actinomycetospora</taxon>
        <taxon>environmental samples</taxon>
    </lineage>
</organism>
<proteinExistence type="predicted"/>
<feature type="compositionally biased region" description="Basic residues" evidence="1">
    <location>
        <begin position="1"/>
        <end position="10"/>
    </location>
</feature>
<feature type="compositionally biased region" description="Low complexity" evidence="1">
    <location>
        <begin position="144"/>
        <end position="156"/>
    </location>
</feature>
<feature type="non-terminal residue" evidence="2">
    <location>
        <position position="1"/>
    </location>
</feature>
<evidence type="ECO:0000313" key="2">
    <source>
        <dbReference type="EMBL" id="CAA9252326.1"/>
    </source>
</evidence>
<protein>
    <submittedName>
        <fullName evidence="2">Ribonuclease PH</fullName>
        <ecNumber evidence="2">2.7.7.56</ecNumber>
    </submittedName>
</protein>
<feature type="compositionally biased region" description="Basic residues" evidence="1">
    <location>
        <begin position="114"/>
        <end position="138"/>
    </location>
</feature>
<feature type="region of interest" description="Disordered" evidence="1">
    <location>
        <begin position="1"/>
        <end position="247"/>
    </location>
</feature>
<keyword evidence="2" id="KW-0548">Nucleotidyltransferase</keyword>
<evidence type="ECO:0000256" key="1">
    <source>
        <dbReference type="SAM" id="MobiDB-lite"/>
    </source>
</evidence>
<dbReference type="GO" id="GO:0009022">
    <property type="term" value="F:tRNA nucleotidyltransferase activity"/>
    <property type="evidence" value="ECO:0007669"/>
    <property type="project" value="UniProtKB-EC"/>
</dbReference>
<dbReference type="EC" id="2.7.7.56" evidence="2"/>